<name>A0ABX6TYP3_9BACT</name>
<proteinExistence type="predicted"/>
<accession>A0ABX6TYP3</accession>
<sequence>MLDRKSNIKCSDHFFAKKQDNYKNVAKYFKEVKDLGTRKKNKWDKGDIEQRNQQIYDRFKEFLKLKS</sequence>
<dbReference type="EMBL" id="CP063091">
    <property type="protein sequence ID" value="QOR04837.1"/>
    <property type="molecule type" value="Genomic_DNA"/>
</dbReference>
<keyword evidence="2" id="KW-1185">Reference proteome</keyword>
<protein>
    <submittedName>
        <fullName evidence="1">Uncharacterized protein</fullName>
    </submittedName>
</protein>
<dbReference type="Proteomes" id="UP000594874">
    <property type="component" value="Chromosome"/>
</dbReference>
<organism evidence="1 2">
    <name type="scientific">Campylobacter cuniculorum</name>
    <dbReference type="NCBI Taxonomy" id="374106"/>
    <lineage>
        <taxon>Bacteria</taxon>
        <taxon>Pseudomonadati</taxon>
        <taxon>Campylobacterota</taxon>
        <taxon>Epsilonproteobacteria</taxon>
        <taxon>Campylobacterales</taxon>
        <taxon>Campylobacteraceae</taxon>
        <taxon>Campylobacter</taxon>
    </lineage>
</organism>
<gene>
    <name evidence="1" type="ORF">A0071_02515</name>
</gene>
<evidence type="ECO:0000313" key="1">
    <source>
        <dbReference type="EMBL" id="QOR04837.1"/>
    </source>
</evidence>
<evidence type="ECO:0000313" key="2">
    <source>
        <dbReference type="Proteomes" id="UP000594874"/>
    </source>
</evidence>
<reference evidence="1 2" key="1">
    <citation type="submission" date="2020-10" db="EMBL/GenBank/DDBJ databases">
        <title>Campylobacter and Helicobacter PacBio genomes.</title>
        <authorList>
            <person name="Lane C."/>
        </authorList>
    </citation>
    <scope>NUCLEOTIDE SEQUENCE [LARGE SCALE GENOMIC DNA]</scope>
    <source>
        <strain evidence="1 2">2010D-8469</strain>
    </source>
</reference>